<organism evidence="1">
    <name type="scientific">Arundo donax</name>
    <name type="common">Giant reed</name>
    <name type="synonym">Donax arundinaceus</name>
    <dbReference type="NCBI Taxonomy" id="35708"/>
    <lineage>
        <taxon>Eukaryota</taxon>
        <taxon>Viridiplantae</taxon>
        <taxon>Streptophyta</taxon>
        <taxon>Embryophyta</taxon>
        <taxon>Tracheophyta</taxon>
        <taxon>Spermatophyta</taxon>
        <taxon>Magnoliopsida</taxon>
        <taxon>Liliopsida</taxon>
        <taxon>Poales</taxon>
        <taxon>Poaceae</taxon>
        <taxon>PACMAD clade</taxon>
        <taxon>Arundinoideae</taxon>
        <taxon>Arundineae</taxon>
        <taxon>Arundo</taxon>
    </lineage>
</organism>
<dbReference type="EMBL" id="GBRH01193826">
    <property type="protein sequence ID" value="JAE04070.1"/>
    <property type="molecule type" value="Transcribed_RNA"/>
</dbReference>
<reference evidence="1" key="2">
    <citation type="journal article" date="2015" name="Data Brief">
        <title>Shoot transcriptome of the giant reed, Arundo donax.</title>
        <authorList>
            <person name="Barrero R.A."/>
            <person name="Guerrero F.D."/>
            <person name="Moolhuijzen P."/>
            <person name="Goolsby J.A."/>
            <person name="Tidwell J."/>
            <person name="Bellgard S.E."/>
            <person name="Bellgard M.I."/>
        </authorList>
    </citation>
    <scope>NUCLEOTIDE SEQUENCE</scope>
    <source>
        <tissue evidence="1">Shoot tissue taken approximately 20 cm above the soil surface</tissue>
    </source>
</reference>
<sequence length="19" mass="2269">MLSRSATPPTPSRGRRRWR</sequence>
<reference evidence="1" key="1">
    <citation type="submission" date="2014-09" db="EMBL/GenBank/DDBJ databases">
        <authorList>
            <person name="Magalhaes I.L.F."/>
            <person name="Oliveira U."/>
            <person name="Santos F.R."/>
            <person name="Vidigal T.H.D.A."/>
            <person name="Brescovit A.D."/>
            <person name="Santos A.J."/>
        </authorList>
    </citation>
    <scope>NUCLEOTIDE SEQUENCE</scope>
    <source>
        <tissue evidence="1">Shoot tissue taken approximately 20 cm above the soil surface</tissue>
    </source>
</reference>
<accession>A0A0A9ETM0</accession>
<proteinExistence type="predicted"/>
<evidence type="ECO:0000313" key="1">
    <source>
        <dbReference type="EMBL" id="JAE04070.1"/>
    </source>
</evidence>
<protein>
    <submittedName>
        <fullName evidence="1">Uncharacterized protein</fullName>
    </submittedName>
</protein>
<name>A0A0A9ETM0_ARUDO</name>
<dbReference type="AlphaFoldDB" id="A0A0A9ETM0"/>